<dbReference type="Proteomes" id="UP001314205">
    <property type="component" value="Unassembled WGS sequence"/>
</dbReference>
<evidence type="ECO:0000313" key="9">
    <source>
        <dbReference type="EMBL" id="CAK1591051.1"/>
    </source>
</evidence>
<keyword evidence="5" id="KW-0539">Nucleus</keyword>
<keyword evidence="4" id="KW-0238">DNA-binding</keyword>
<gene>
    <name evidence="9" type="ORF">PARMNEM_LOCUS11337</name>
</gene>
<evidence type="ECO:0000313" key="10">
    <source>
        <dbReference type="Proteomes" id="UP001314205"/>
    </source>
</evidence>
<reference evidence="9 10" key="1">
    <citation type="submission" date="2023-11" db="EMBL/GenBank/DDBJ databases">
        <authorList>
            <person name="Hedman E."/>
            <person name="Englund M."/>
            <person name="Stromberg M."/>
            <person name="Nyberg Akerstrom W."/>
            <person name="Nylinder S."/>
            <person name="Jareborg N."/>
            <person name="Kallberg Y."/>
            <person name="Kronander E."/>
        </authorList>
    </citation>
    <scope>NUCLEOTIDE SEQUENCE [LARGE SCALE GENOMIC DNA]</scope>
</reference>
<feature type="domain" description="ORC6 first cyclin-like" evidence="7">
    <location>
        <begin position="8"/>
        <end position="95"/>
    </location>
</feature>
<dbReference type="AlphaFoldDB" id="A0AAV1L707"/>
<dbReference type="GO" id="GO:0006270">
    <property type="term" value="P:DNA replication initiation"/>
    <property type="evidence" value="ECO:0007669"/>
    <property type="project" value="TreeGrafter"/>
</dbReference>
<feature type="domain" description="ORC6 second cyclin-like" evidence="8">
    <location>
        <begin position="99"/>
        <end position="181"/>
    </location>
</feature>
<dbReference type="PANTHER" id="PTHR13394">
    <property type="entry name" value="ORIGIN RECOGNITION COMPLEX SUBUNIT 6"/>
    <property type="match status" value="1"/>
</dbReference>
<evidence type="ECO:0000259" key="7">
    <source>
        <dbReference type="Pfam" id="PF05460"/>
    </source>
</evidence>
<evidence type="ECO:0000256" key="6">
    <source>
        <dbReference type="SAM" id="MobiDB-lite"/>
    </source>
</evidence>
<name>A0AAV1L707_9NEOP</name>
<dbReference type="GO" id="GO:0005664">
    <property type="term" value="C:nuclear origin of replication recognition complex"/>
    <property type="evidence" value="ECO:0007669"/>
    <property type="project" value="InterPro"/>
</dbReference>
<evidence type="ECO:0000256" key="4">
    <source>
        <dbReference type="ARBA" id="ARBA00023125"/>
    </source>
</evidence>
<dbReference type="InterPro" id="IPR054113">
    <property type="entry name" value="ORC6_cyclin-like_2nd"/>
</dbReference>
<evidence type="ECO:0000256" key="5">
    <source>
        <dbReference type="ARBA" id="ARBA00023242"/>
    </source>
</evidence>
<keyword evidence="10" id="KW-1185">Reference proteome</keyword>
<evidence type="ECO:0008006" key="11">
    <source>
        <dbReference type="Google" id="ProtNLM"/>
    </source>
</evidence>
<evidence type="ECO:0000256" key="1">
    <source>
        <dbReference type="ARBA" id="ARBA00004123"/>
    </source>
</evidence>
<sequence length="289" mass="33078">MTTYNKTLRLLASKLGLEDEEKVLRKAAELERLLQTKTFAGNNMTDTSKIVICLDLATNICGVDLDLKTAIKYSGLKQPTYINSRKIVENLLEISTDKLTISALCLTLQCSKVQGLAEQILEEFKKKAKMDVDISLPQYVCMALFHACRINKVKISKSKIIEKSRLKPAQWAKLNVDWSKFVDENFSSVKKKRGQSTKDNVENGNDDCEKMETDACNNEVLREPEIEPYEAWKRRMLEEAYKELKELQQSEKIQIMTPRKSPRKTPQKNSPCKTPNKVNGVRLLFPKDL</sequence>
<accession>A0AAV1L707</accession>
<dbReference type="Gene3D" id="1.10.472.10">
    <property type="entry name" value="Cyclin-like"/>
    <property type="match status" value="1"/>
</dbReference>
<comment type="subcellular location">
    <subcellularLocation>
        <location evidence="1">Nucleus</location>
    </subcellularLocation>
</comment>
<dbReference type="Pfam" id="PF21913">
    <property type="entry name" value="ORC6_2nd"/>
    <property type="match status" value="1"/>
</dbReference>
<feature type="region of interest" description="Disordered" evidence="6">
    <location>
        <begin position="250"/>
        <end position="279"/>
    </location>
</feature>
<dbReference type="Pfam" id="PF05460">
    <property type="entry name" value="ORC6"/>
    <property type="match status" value="1"/>
</dbReference>
<evidence type="ECO:0000256" key="2">
    <source>
        <dbReference type="ARBA" id="ARBA00010840"/>
    </source>
</evidence>
<dbReference type="CDD" id="cd11583">
    <property type="entry name" value="Orc6_mid"/>
    <property type="match status" value="1"/>
</dbReference>
<evidence type="ECO:0000256" key="3">
    <source>
        <dbReference type="ARBA" id="ARBA00022705"/>
    </source>
</evidence>
<feature type="compositionally biased region" description="Polar residues" evidence="6">
    <location>
        <begin position="267"/>
        <end position="277"/>
    </location>
</feature>
<comment type="similarity">
    <text evidence="2">Belongs to the ORC6 family.</text>
</comment>
<dbReference type="EMBL" id="CAVLGL010000086">
    <property type="protein sequence ID" value="CAK1591051.1"/>
    <property type="molecule type" value="Genomic_DNA"/>
</dbReference>
<proteinExistence type="inferred from homology"/>
<dbReference type="GO" id="GO:0003677">
    <property type="term" value="F:DNA binding"/>
    <property type="evidence" value="ECO:0007669"/>
    <property type="project" value="UniProtKB-KW"/>
</dbReference>
<evidence type="ECO:0000259" key="8">
    <source>
        <dbReference type="Pfam" id="PF21913"/>
    </source>
</evidence>
<keyword evidence="3" id="KW-0235">DNA replication</keyword>
<comment type="caution">
    <text evidence="9">The sequence shown here is derived from an EMBL/GenBank/DDBJ whole genome shotgun (WGS) entry which is preliminary data.</text>
</comment>
<dbReference type="InterPro" id="IPR008721">
    <property type="entry name" value="ORC6_cyclin_first"/>
</dbReference>
<organism evidence="9 10">
    <name type="scientific">Parnassius mnemosyne</name>
    <name type="common">clouded apollo</name>
    <dbReference type="NCBI Taxonomy" id="213953"/>
    <lineage>
        <taxon>Eukaryota</taxon>
        <taxon>Metazoa</taxon>
        <taxon>Ecdysozoa</taxon>
        <taxon>Arthropoda</taxon>
        <taxon>Hexapoda</taxon>
        <taxon>Insecta</taxon>
        <taxon>Pterygota</taxon>
        <taxon>Neoptera</taxon>
        <taxon>Endopterygota</taxon>
        <taxon>Lepidoptera</taxon>
        <taxon>Glossata</taxon>
        <taxon>Ditrysia</taxon>
        <taxon>Papilionoidea</taxon>
        <taxon>Papilionidae</taxon>
        <taxon>Parnassiinae</taxon>
        <taxon>Parnassini</taxon>
        <taxon>Parnassius</taxon>
        <taxon>Driopa</taxon>
    </lineage>
</organism>
<dbReference type="PANTHER" id="PTHR13394:SF0">
    <property type="entry name" value="ORIGIN RECOGNITION COMPLEX SUBUNIT 6"/>
    <property type="match status" value="1"/>
</dbReference>
<protein>
    <recommendedName>
        <fullName evidence="11">Origin recognition complex subunit 6</fullName>
    </recommendedName>
</protein>
<dbReference type="InterPro" id="IPR020529">
    <property type="entry name" value="ORC6_met/pln"/>
</dbReference>